<organism evidence="2 3">
    <name type="scientific">Candolleomyces aberdarensis</name>
    <dbReference type="NCBI Taxonomy" id="2316362"/>
    <lineage>
        <taxon>Eukaryota</taxon>
        <taxon>Fungi</taxon>
        <taxon>Dikarya</taxon>
        <taxon>Basidiomycota</taxon>
        <taxon>Agaricomycotina</taxon>
        <taxon>Agaricomycetes</taxon>
        <taxon>Agaricomycetidae</taxon>
        <taxon>Agaricales</taxon>
        <taxon>Agaricineae</taxon>
        <taxon>Psathyrellaceae</taxon>
        <taxon>Candolleomyces</taxon>
    </lineage>
</organism>
<accession>A0A4Q2D5S8</accession>
<name>A0A4Q2D5S8_9AGAR</name>
<keyword evidence="1" id="KW-0175">Coiled coil</keyword>
<proteinExistence type="predicted"/>
<dbReference type="SUPFAM" id="SSF52047">
    <property type="entry name" value="RNI-like"/>
    <property type="match status" value="1"/>
</dbReference>
<feature type="coiled-coil region" evidence="1">
    <location>
        <begin position="28"/>
        <end position="69"/>
    </location>
</feature>
<evidence type="ECO:0000313" key="2">
    <source>
        <dbReference type="EMBL" id="RXW14780.1"/>
    </source>
</evidence>
<dbReference type="EMBL" id="SDEE01000646">
    <property type="protein sequence ID" value="RXW14780.1"/>
    <property type="molecule type" value="Genomic_DNA"/>
</dbReference>
<reference evidence="2 3" key="1">
    <citation type="submission" date="2019-01" db="EMBL/GenBank/DDBJ databases">
        <title>Draft genome sequence of Psathyrella aberdarensis IHI B618.</title>
        <authorList>
            <person name="Buettner E."/>
            <person name="Kellner H."/>
        </authorList>
    </citation>
    <scope>NUCLEOTIDE SEQUENCE [LARGE SCALE GENOMIC DNA]</scope>
    <source>
        <strain evidence="2 3">IHI B618</strain>
    </source>
</reference>
<gene>
    <name evidence="2" type="ORF">EST38_g11071</name>
</gene>
<dbReference type="Gene3D" id="3.80.10.10">
    <property type="entry name" value="Ribonuclease Inhibitor"/>
    <property type="match status" value="1"/>
</dbReference>
<dbReference type="OrthoDB" id="3063971at2759"/>
<evidence type="ECO:0000256" key="1">
    <source>
        <dbReference type="SAM" id="Coils"/>
    </source>
</evidence>
<comment type="caution">
    <text evidence="2">The sequence shown here is derived from an EMBL/GenBank/DDBJ whole genome shotgun (WGS) entry which is preliminary data.</text>
</comment>
<dbReference type="AlphaFoldDB" id="A0A4Q2D5S8"/>
<dbReference type="Gene3D" id="1.20.1280.50">
    <property type="match status" value="1"/>
</dbReference>
<protein>
    <submittedName>
        <fullName evidence="2">Uncharacterized protein</fullName>
    </submittedName>
</protein>
<dbReference type="STRING" id="2316362.A0A4Q2D5S8"/>
<dbReference type="InterPro" id="IPR032675">
    <property type="entry name" value="LRR_dom_sf"/>
</dbReference>
<evidence type="ECO:0000313" key="3">
    <source>
        <dbReference type="Proteomes" id="UP000290288"/>
    </source>
</evidence>
<sequence>MSQSPVHSVLGTNYVPTEQECDKIVEFLDGHENRLAELQAKIAEEEAILQKLRERYEELRDNVDTNAHRALISLFRRLPDDILREIFLHCLPPHRNPAMCTADPPLLLTRVCGRWRQVAFSTPRLWTSLHILHISNYSDGAQIPERKLDSQEVGILQWIGRAGSMPLSITFPDPGRNLRMKKRNYRPTDLKRLLCLLSPSFSRWQKLDFFLEGSSGEVSQIVELQDEEGRNPFRQLEQLSVRVYLRWWEDGLGDSESVNENSHKFSMLLGDLLNCNKQLRRLGLYLAHIRALRRSLWLTLTQIIPCAQLEVLDLQGDLRPHHGSVIPIDLLSNILQASPQLVVFKANVGHPGSQLEQPVPTSTVTLNRLKQVSFFFPDWKADHFSSDFITKCDWPALTSLYLRKRQYSTYKGDLSDVYLLSAFADQVSNTLTSLRLSSSGIYQDDLIDVMFALPALVQIHLEHPGLSLSHDEEEESFGPCDAITEVLFDDHIITHLTPQPDGTHALPQLRFLKWERNTGFSDKALAYLLRQRSASPFSPAPMKQVHIYFGRKMEEDILPVCSDLIEAGLDLRLKYPPSFDTSRDSTYESMGYVQPLNVDHQTFGWD</sequence>
<dbReference type="Proteomes" id="UP000290288">
    <property type="component" value="Unassembled WGS sequence"/>
</dbReference>
<keyword evidence="3" id="KW-1185">Reference proteome</keyword>